<reference evidence="4" key="2">
    <citation type="submission" date="2016-04" db="EMBL/GenBank/DDBJ databases">
        <title>First Complete Genome Sequence of a Subdivision 6 Acidobacterium.</title>
        <authorList>
            <person name="Huang S."/>
            <person name="Vieira S."/>
            <person name="Bunk B."/>
            <person name="Riedel T."/>
            <person name="Sproeer C."/>
            <person name="Overmann J."/>
        </authorList>
    </citation>
    <scope>NUCLEOTIDE SEQUENCE [LARGE SCALE GENOMIC DNA]</scope>
    <source>
        <strain evidence="4">DSM 100886 HEG_-6_39</strain>
    </source>
</reference>
<accession>A0A143PWH7</accession>
<dbReference type="Pfam" id="PF07995">
    <property type="entry name" value="GSDH"/>
    <property type="match status" value="1"/>
</dbReference>
<gene>
    <name evidence="3" type="primary">yliI_8</name>
    <name evidence="3" type="ORF">LuPra_05897</name>
</gene>
<protein>
    <submittedName>
        <fullName evidence="3">Soluble aldose sugar dehydrogenase YliI</fullName>
        <ecNumber evidence="3">1.1.5.-</ecNumber>
    </submittedName>
</protein>
<dbReference type="SUPFAM" id="SSF50952">
    <property type="entry name" value="Soluble quinoprotein glucose dehydrogenase"/>
    <property type="match status" value="1"/>
</dbReference>
<reference evidence="3 4" key="1">
    <citation type="journal article" date="2016" name="Genome Announc.">
        <title>First Complete Genome Sequence of a Subdivision 6 Acidobacterium Strain.</title>
        <authorList>
            <person name="Huang S."/>
            <person name="Vieira S."/>
            <person name="Bunk B."/>
            <person name="Riedel T."/>
            <person name="Sproer C."/>
            <person name="Overmann J."/>
        </authorList>
    </citation>
    <scope>NUCLEOTIDE SEQUENCE [LARGE SCALE GENOMIC DNA]</scope>
    <source>
        <strain evidence="4">DSM 100886 HEG_-6_39</strain>
    </source>
</reference>
<dbReference type="Proteomes" id="UP000076079">
    <property type="component" value="Chromosome"/>
</dbReference>
<sequence precursor="true">MEYQRSHFGSALFALLLNSAVPLLAHAQEGLERSALDDFRLVTVADGLEVPWAMAFLPGGDMLVTERAGRLRIVRNGQLVAEPVAGVPPVRAGGQGGLLDVVPHPRFAENRLIYLSYSKASPDGARNTTAVIRGRFDQDRLNSVEQVVEAQAWSDGEAHFGSRLAFDRQEYLFVTIGDRQVYPKGDLTTHPAQDLSTHHGKVLRLHDDGRVPADNPFVGRAGALPEIWSYGHRNEQGLVVDADTNEVWLTEHGPQGGDELNLVEAGRNYGWPVVGFGVMYRTGAAIHAATLRDGMEPPVHVWVPSIAPSGLVRYTGDKFPAWRGSFLAGALGGEQLVRLTLDGRRVINVEQIVQRRGRIRDVRESPDGFIYVAFESRTAGATTRIVRLEPVAR</sequence>
<keyword evidence="4" id="KW-1185">Reference proteome</keyword>
<dbReference type="RefSeq" id="WP_110174923.1">
    <property type="nucleotide sequence ID" value="NZ_CP015136.1"/>
</dbReference>
<keyword evidence="3" id="KW-0560">Oxidoreductase</keyword>
<proteinExistence type="predicted"/>
<dbReference type="AlphaFoldDB" id="A0A143PWH7"/>
<evidence type="ECO:0000313" key="4">
    <source>
        <dbReference type="Proteomes" id="UP000076079"/>
    </source>
</evidence>
<dbReference type="EC" id="1.1.5.-" evidence="3"/>
<dbReference type="Gene3D" id="2.120.10.30">
    <property type="entry name" value="TolB, C-terminal domain"/>
    <property type="match status" value="1"/>
</dbReference>
<dbReference type="InterPro" id="IPR011041">
    <property type="entry name" value="Quinoprot_gluc/sorb_DH_b-prop"/>
</dbReference>
<evidence type="ECO:0000313" key="3">
    <source>
        <dbReference type="EMBL" id="AMY12616.1"/>
    </source>
</evidence>
<evidence type="ECO:0000256" key="1">
    <source>
        <dbReference type="SAM" id="SignalP"/>
    </source>
</evidence>
<organism evidence="3 4">
    <name type="scientific">Luteitalea pratensis</name>
    <dbReference type="NCBI Taxonomy" id="1855912"/>
    <lineage>
        <taxon>Bacteria</taxon>
        <taxon>Pseudomonadati</taxon>
        <taxon>Acidobacteriota</taxon>
        <taxon>Vicinamibacteria</taxon>
        <taxon>Vicinamibacterales</taxon>
        <taxon>Vicinamibacteraceae</taxon>
        <taxon>Luteitalea</taxon>
    </lineage>
</organism>
<dbReference type="EMBL" id="CP015136">
    <property type="protein sequence ID" value="AMY12616.1"/>
    <property type="molecule type" value="Genomic_DNA"/>
</dbReference>
<dbReference type="KEGG" id="abac:LuPra_05897"/>
<feature type="signal peptide" evidence="1">
    <location>
        <begin position="1"/>
        <end position="27"/>
    </location>
</feature>
<dbReference type="InterPro" id="IPR012938">
    <property type="entry name" value="Glc/Sorbosone_DH"/>
</dbReference>
<dbReference type="InterPro" id="IPR011042">
    <property type="entry name" value="6-blade_b-propeller_TolB-like"/>
</dbReference>
<evidence type="ECO:0000259" key="2">
    <source>
        <dbReference type="Pfam" id="PF07995"/>
    </source>
</evidence>
<feature type="domain" description="Glucose/Sorbosone dehydrogenase" evidence="2">
    <location>
        <begin position="48"/>
        <end position="377"/>
    </location>
</feature>
<dbReference type="PANTHER" id="PTHR19328">
    <property type="entry name" value="HEDGEHOG-INTERACTING PROTEIN"/>
    <property type="match status" value="1"/>
</dbReference>
<dbReference type="OrthoDB" id="9770043at2"/>
<dbReference type="GO" id="GO:0016491">
    <property type="term" value="F:oxidoreductase activity"/>
    <property type="evidence" value="ECO:0007669"/>
    <property type="project" value="UniProtKB-KW"/>
</dbReference>
<feature type="chain" id="PRO_5007512093" evidence="1">
    <location>
        <begin position="28"/>
        <end position="393"/>
    </location>
</feature>
<dbReference type="PATRIC" id="fig|1813736.3.peg.6198"/>
<dbReference type="PANTHER" id="PTHR19328:SF75">
    <property type="entry name" value="ALDOSE SUGAR DEHYDROGENASE YLII"/>
    <property type="match status" value="1"/>
</dbReference>
<keyword evidence="1" id="KW-0732">Signal</keyword>
<name>A0A143PWH7_LUTPR</name>